<keyword evidence="3" id="KW-1185">Reference proteome</keyword>
<dbReference type="Pfam" id="PF09848">
    <property type="entry name" value="SLFN-g3_helicase"/>
    <property type="match status" value="1"/>
</dbReference>
<evidence type="ECO:0000313" key="2">
    <source>
        <dbReference type="EMBL" id="EEJ71835.1"/>
    </source>
</evidence>
<dbReference type="PATRIC" id="fig|525365.8.peg.1326"/>
<dbReference type="HOGENOM" id="CLU_009521_0_0_9"/>
<proteinExistence type="predicted"/>
<dbReference type="RefSeq" id="WP_007125789.1">
    <property type="nucleotide sequence ID" value="NZ_AZFO01000034.1"/>
</dbReference>
<accession>C2ENP6</accession>
<dbReference type="InterPro" id="IPR018647">
    <property type="entry name" value="SLFN_3-like_DNA/RNA_helicase"/>
</dbReference>
<dbReference type="SUPFAM" id="SSF52540">
    <property type="entry name" value="P-loop containing nucleoside triphosphate hydrolases"/>
    <property type="match status" value="1"/>
</dbReference>
<protein>
    <recommendedName>
        <fullName evidence="1">Schlafen group 3-like DNA/RNA helicase domain-containing protein</fullName>
    </recommendedName>
</protein>
<dbReference type="InterPro" id="IPR027417">
    <property type="entry name" value="P-loop_NTPase"/>
</dbReference>
<dbReference type="STRING" id="525365.HMPREF0548_1292"/>
<dbReference type="OrthoDB" id="3193269at2"/>
<dbReference type="EMBL" id="ACGU01000058">
    <property type="protein sequence ID" value="EEJ71835.1"/>
    <property type="molecule type" value="Genomic_DNA"/>
</dbReference>
<evidence type="ECO:0000259" key="1">
    <source>
        <dbReference type="Pfam" id="PF09848"/>
    </source>
</evidence>
<name>C2ENP6_9LACO</name>
<evidence type="ECO:0000313" key="3">
    <source>
        <dbReference type="Proteomes" id="UP000005583"/>
    </source>
</evidence>
<gene>
    <name evidence="2" type="ORF">HMPREF0548_1292</name>
</gene>
<dbReference type="Gene3D" id="3.40.50.300">
    <property type="entry name" value="P-loop containing nucleotide triphosphate hydrolases"/>
    <property type="match status" value="1"/>
</dbReference>
<feature type="domain" description="Schlafen group 3-like DNA/RNA helicase" evidence="1">
    <location>
        <begin position="41"/>
        <end position="390"/>
    </location>
</feature>
<sequence>MNNQANQKLSPNHPLNTEQSELVNKIITFASDHLQRNDYPAVFTIYGEAGTGKSVVLSALFDCIQKLSHEKGTCFSNTHNYFLVNHPELLKVYKQIAGPLKELLKKNYMRPTSFINQMDKKDSSADVVVIDEAHLLLSQPDHYNNFYHNNQLTEIIKRAKIIVLVFDEYQVLRMKSFWTTERLQKITHQYAHKDYHLHHQFRMTAPDSLLNWFNDFTHGYLKPLNKNMWQNYDFRVFTDAEEMRQAIVHRNKEVGLARILSTSGYPSTLDGGKHYIKEGNFKIPWDQYNYTSTPWAEIPNTINEVGSIYTCQGFDLNYAGIIIGPPISQIPHTNQLKVNLDKITDIEMFKKRTDITNPQEKIKYEEKMVMNSLNVLFKRGIKGTYLYAHDPLLRQNLKHLFIEANNK</sequence>
<dbReference type="Proteomes" id="UP000005583">
    <property type="component" value="Unassembled WGS sequence"/>
</dbReference>
<comment type="caution">
    <text evidence="2">The sequence shown here is derived from an EMBL/GenBank/DDBJ whole genome shotgun (WGS) entry which is preliminary data.</text>
</comment>
<organism evidence="2 3">
    <name type="scientific">Lactobacillus ultunensis DSM 16047</name>
    <dbReference type="NCBI Taxonomy" id="525365"/>
    <lineage>
        <taxon>Bacteria</taxon>
        <taxon>Bacillati</taxon>
        <taxon>Bacillota</taxon>
        <taxon>Bacilli</taxon>
        <taxon>Lactobacillales</taxon>
        <taxon>Lactobacillaceae</taxon>
        <taxon>Lactobacillus</taxon>
    </lineage>
</organism>
<dbReference type="AlphaFoldDB" id="C2ENP6"/>
<dbReference type="eggNOG" id="COG3410">
    <property type="taxonomic scope" value="Bacteria"/>
</dbReference>
<reference evidence="2 3" key="1">
    <citation type="submission" date="2009-01" db="EMBL/GenBank/DDBJ databases">
        <authorList>
            <person name="Qin X."/>
            <person name="Bachman B."/>
            <person name="Battles P."/>
            <person name="Bell A."/>
            <person name="Bess C."/>
            <person name="Bickham C."/>
            <person name="Chaboub L."/>
            <person name="Chen D."/>
            <person name="Coyle M."/>
            <person name="Deiros D.R."/>
            <person name="Dinh H."/>
            <person name="Forbes L."/>
            <person name="Fowler G."/>
            <person name="Francisco L."/>
            <person name="Fu Q."/>
            <person name="Gubbala S."/>
            <person name="Hale W."/>
            <person name="Han Y."/>
            <person name="Hemphill L."/>
            <person name="Highlander S.K."/>
            <person name="Hirani K."/>
            <person name="Hogues M."/>
            <person name="Jackson L."/>
            <person name="Jakkamsetti A."/>
            <person name="Javaid M."/>
            <person name="Jiang H."/>
            <person name="Korchina V."/>
            <person name="Kovar C."/>
            <person name="Lara F."/>
            <person name="Lee S."/>
            <person name="Mata R."/>
            <person name="Mathew T."/>
            <person name="Moen C."/>
            <person name="Morales K."/>
            <person name="Munidasa M."/>
            <person name="Nazareth L."/>
            <person name="Ngo R."/>
            <person name="Nguyen L."/>
            <person name="Okwuonu G."/>
            <person name="Ongeri F."/>
            <person name="Patil S."/>
            <person name="Petrosino J."/>
            <person name="Pham C."/>
            <person name="Pham P."/>
            <person name="Pu L.-L."/>
            <person name="Puazo M."/>
            <person name="Raj R."/>
            <person name="Reid J."/>
            <person name="Rouhana J."/>
            <person name="Saada N."/>
            <person name="Shang Y."/>
            <person name="Simmons D."/>
            <person name="Thornton R."/>
            <person name="Warren J."/>
            <person name="Weissenberger G."/>
            <person name="Zhang J."/>
            <person name="Zhang L."/>
            <person name="Zhou C."/>
            <person name="Zhu D."/>
            <person name="Muzny D."/>
            <person name="Worley K."/>
            <person name="Gibbs R."/>
        </authorList>
    </citation>
    <scope>NUCLEOTIDE SEQUENCE [LARGE SCALE GENOMIC DNA]</scope>
    <source>
        <strain evidence="2 3">DSM 16047</strain>
    </source>
</reference>